<feature type="transmembrane region" description="Helical" evidence="1">
    <location>
        <begin position="484"/>
        <end position="506"/>
    </location>
</feature>
<feature type="transmembrane region" description="Helical" evidence="1">
    <location>
        <begin position="170"/>
        <end position="188"/>
    </location>
</feature>
<evidence type="ECO:0000313" key="3">
    <source>
        <dbReference type="Proteomes" id="UP000037035"/>
    </source>
</evidence>
<dbReference type="EMBL" id="LAVV01007187">
    <property type="protein sequence ID" value="KNZ56797.1"/>
    <property type="molecule type" value="Genomic_DNA"/>
</dbReference>
<keyword evidence="1" id="KW-0472">Membrane</keyword>
<keyword evidence="1" id="KW-1133">Transmembrane helix</keyword>
<proteinExistence type="predicted"/>
<gene>
    <name evidence="2" type="ORF">VP01_2315g1</name>
</gene>
<dbReference type="AlphaFoldDB" id="A0A0L6V8D1"/>
<sequence length="608" mass="69343">MRRYGGAKQKAAVYITIELCSFLSHQQAYWASPLACVPPHLRGFSMRTIRATTLTSVTLALPKIDPWLFSSAKHCLKQGKSNSNNFPILPINAFVALRHAQLTGKHLHGTNKCAERLNAELPHVCVSCSYLSGSQFYGFEKTKEVAAHDHKIREGRHVGRLVKRSTHCNVSFCFAFLSCFAYLSRFAYLRLFAVTDISHNLLSFVNHPTQLHMTVRLVSLYLITPGSEEHLITAKLRRYSIQALVAAVRADEVSGEGRDDLRNHSAIRCMEFHSGNCLWTVSEPDQMIEPIGKSEFIYDRRDTQRQLRSWGKIKPLSRLNSSQRCKCSILNRQVDDSNLQAGLGEAQIIAQHEYPARDLPRLIKLDCGCRADTLNSKSPAAEDCAGRHRFIPFNRQGSIHGYSPFLIMVRLTQILAVLGFHLDRASSIFHNDKTSSLHLSFYLIQIISDRFVDISKRSLALSYHKINYRHVIASFLFFVAPSDVILYCCLSFKALKVFLVLGWLFLMRNEQHDVWHRIHDGSHWSNKHSCFTNDQVVDTSPESIEILFISSLTCFRELVNHQMNFLGTCRARAMKRLLTFHIHNCGKKNCWWVNESVRFSGKLKVNCS</sequence>
<accession>A0A0L6V8D1</accession>
<name>A0A0L6V8D1_9BASI</name>
<dbReference type="VEuPathDB" id="FungiDB:VP01_2315g1"/>
<dbReference type="Proteomes" id="UP000037035">
    <property type="component" value="Unassembled WGS sequence"/>
</dbReference>
<comment type="caution">
    <text evidence="2">The sequence shown here is derived from an EMBL/GenBank/DDBJ whole genome shotgun (WGS) entry which is preliminary data.</text>
</comment>
<protein>
    <submittedName>
        <fullName evidence="2">Uncharacterized protein</fullName>
    </submittedName>
</protein>
<keyword evidence="3" id="KW-1185">Reference proteome</keyword>
<evidence type="ECO:0000256" key="1">
    <source>
        <dbReference type="SAM" id="Phobius"/>
    </source>
</evidence>
<keyword evidence="1" id="KW-0812">Transmembrane</keyword>
<evidence type="ECO:0000313" key="2">
    <source>
        <dbReference type="EMBL" id="KNZ56797.1"/>
    </source>
</evidence>
<reference evidence="2 3" key="1">
    <citation type="submission" date="2015-08" db="EMBL/GenBank/DDBJ databases">
        <title>Next Generation Sequencing and Analysis of the Genome of Puccinia sorghi L Schw, the Causal Agent of Maize Common Rust.</title>
        <authorList>
            <person name="Rochi L."/>
            <person name="Burguener G."/>
            <person name="Darino M."/>
            <person name="Turjanski A."/>
            <person name="Kreff E."/>
            <person name="Dieguez M.J."/>
            <person name="Sacco F."/>
        </authorList>
    </citation>
    <scope>NUCLEOTIDE SEQUENCE [LARGE SCALE GENOMIC DNA]</scope>
    <source>
        <strain evidence="2 3">RO10H11247</strain>
    </source>
</reference>
<organism evidence="2 3">
    <name type="scientific">Puccinia sorghi</name>
    <dbReference type="NCBI Taxonomy" id="27349"/>
    <lineage>
        <taxon>Eukaryota</taxon>
        <taxon>Fungi</taxon>
        <taxon>Dikarya</taxon>
        <taxon>Basidiomycota</taxon>
        <taxon>Pucciniomycotina</taxon>
        <taxon>Pucciniomycetes</taxon>
        <taxon>Pucciniales</taxon>
        <taxon>Pucciniaceae</taxon>
        <taxon>Puccinia</taxon>
    </lineage>
</organism>